<name>A0A427B3B3_ENSVE</name>
<dbReference type="Proteomes" id="UP000287651">
    <property type="component" value="Unassembled WGS sequence"/>
</dbReference>
<feature type="region of interest" description="Disordered" evidence="1">
    <location>
        <begin position="76"/>
        <end position="102"/>
    </location>
</feature>
<protein>
    <submittedName>
        <fullName evidence="2">Uncharacterized protein</fullName>
    </submittedName>
</protein>
<dbReference type="EMBL" id="AMZH03000588">
    <property type="protein sequence ID" value="RRT82962.1"/>
    <property type="molecule type" value="Genomic_DNA"/>
</dbReference>
<accession>A0A427B3B3</accession>
<evidence type="ECO:0000256" key="1">
    <source>
        <dbReference type="SAM" id="MobiDB-lite"/>
    </source>
</evidence>
<comment type="caution">
    <text evidence="2">The sequence shown here is derived from an EMBL/GenBank/DDBJ whole genome shotgun (WGS) entry which is preliminary data.</text>
</comment>
<evidence type="ECO:0000313" key="3">
    <source>
        <dbReference type="Proteomes" id="UP000287651"/>
    </source>
</evidence>
<feature type="compositionally biased region" description="Basic and acidic residues" evidence="1">
    <location>
        <begin position="92"/>
        <end position="102"/>
    </location>
</feature>
<organism evidence="2 3">
    <name type="scientific">Ensete ventricosum</name>
    <name type="common">Abyssinian banana</name>
    <name type="synonym">Musa ensete</name>
    <dbReference type="NCBI Taxonomy" id="4639"/>
    <lineage>
        <taxon>Eukaryota</taxon>
        <taxon>Viridiplantae</taxon>
        <taxon>Streptophyta</taxon>
        <taxon>Embryophyta</taxon>
        <taxon>Tracheophyta</taxon>
        <taxon>Spermatophyta</taxon>
        <taxon>Magnoliopsida</taxon>
        <taxon>Liliopsida</taxon>
        <taxon>Zingiberales</taxon>
        <taxon>Musaceae</taxon>
        <taxon>Ensete</taxon>
    </lineage>
</organism>
<reference evidence="2 3" key="1">
    <citation type="journal article" date="2014" name="Agronomy (Basel)">
        <title>A Draft Genome Sequence for Ensete ventricosum, the Drought-Tolerant Tree Against Hunger.</title>
        <authorList>
            <person name="Harrison J."/>
            <person name="Moore K.A."/>
            <person name="Paszkiewicz K."/>
            <person name="Jones T."/>
            <person name="Grant M."/>
            <person name="Ambacheew D."/>
            <person name="Muzemil S."/>
            <person name="Studholme D.J."/>
        </authorList>
    </citation>
    <scope>NUCLEOTIDE SEQUENCE [LARGE SCALE GENOMIC DNA]</scope>
</reference>
<gene>
    <name evidence="2" type="ORF">B296_00018904</name>
</gene>
<dbReference type="AlphaFoldDB" id="A0A427B3B3"/>
<evidence type="ECO:0000313" key="2">
    <source>
        <dbReference type="EMBL" id="RRT82962.1"/>
    </source>
</evidence>
<sequence length="102" mass="11884">MFLLPARAKKSAMGDRSRERFYARGRRMVRAKSITGLQVFLLPLLRSPFQFGRYILVRQDNGMRIVRYRAVLSKSTAGDRLREKEEEGEEEKGEKREIPALP</sequence>
<proteinExistence type="predicted"/>